<organism evidence="7 8">
    <name type="scientific">Trichomonas vaginalis (strain ATCC PRA-98 / G3)</name>
    <dbReference type="NCBI Taxonomy" id="412133"/>
    <lineage>
        <taxon>Eukaryota</taxon>
        <taxon>Metamonada</taxon>
        <taxon>Parabasalia</taxon>
        <taxon>Trichomonadida</taxon>
        <taxon>Trichomonadidae</taxon>
        <taxon>Trichomonas</taxon>
    </lineage>
</organism>
<dbReference type="Gene3D" id="3.80.10.10">
    <property type="entry name" value="Ribonuclease Inhibitor"/>
    <property type="match status" value="2"/>
</dbReference>
<dbReference type="SMR" id="A2FHJ7"/>
<dbReference type="VEuPathDB" id="TrichDB:TVAG_047300"/>
<dbReference type="InterPro" id="IPR050576">
    <property type="entry name" value="Cilia_flagella_integrity"/>
</dbReference>
<dbReference type="PROSITE" id="PS51450">
    <property type="entry name" value="LRR"/>
    <property type="match status" value="3"/>
</dbReference>
<comment type="subcellular location">
    <subcellularLocation>
        <location evidence="1">Cell projection</location>
        <location evidence="1">Cilium</location>
    </subcellularLocation>
</comment>
<dbReference type="SUPFAM" id="SSF52075">
    <property type="entry name" value="Outer arm dynein light chain 1"/>
    <property type="match status" value="1"/>
</dbReference>
<proteinExistence type="predicted"/>
<dbReference type="PANTHER" id="PTHR45973">
    <property type="entry name" value="PROTEIN PHOSPHATASE 1 REGULATORY SUBUNIT SDS22-RELATED"/>
    <property type="match status" value="1"/>
</dbReference>
<dbReference type="InParanoid" id="A2FHJ7"/>
<dbReference type="InterPro" id="IPR025875">
    <property type="entry name" value="Leu-rich_rpt_4"/>
</dbReference>
<dbReference type="RefSeq" id="XP_001308562.1">
    <property type="nucleotide sequence ID" value="XM_001308561.1"/>
</dbReference>
<dbReference type="VEuPathDB" id="TrichDB:TVAGG3_0954260"/>
<protein>
    <submittedName>
        <fullName evidence="7">Leucine Rich Repeat family protein</fullName>
    </submittedName>
</protein>
<evidence type="ECO:0000256" key="3">
    <source>
        <dbReference type="ARBA" id="ARBA00022737"/>
    </source>
</evidence>
<dbReference type="KEGG" id="tva:4753389"/>
<dbReference type="SMART" id="SM00365">
    <property type="entry name" value="LRR_SD22"/>
    <property type="match status" value="3"/>
</dbReference>
<feature type="compositionally biased region" description="Acidic residues" evidence="6">
    <location>
        <begin position="277"/>
        <end position="287"/>
    </location>
</feature>
<dbReference type="Pfam" id="PF12799">
    <property type="entry name" value="LRR_4"/>
    <property type="match status" value="2"/>
</dbReference>
<keyword evidence="3" id="KW-0677">Repeat</keyword>
<dbReference type="eggNOG" id="KOG0531">
    <property type="taxonomic scope" value="Eukaryota"/>
</dbReference>
<feature type="compositionally biased region" description="Basic and acidic residues" evidence="6">
    <location>
        <begin position="320"/>
        <end position="330"/>
    </location>
</feature>
<reference evidence="7" key="1">
    <citation type="submission" date="2006-10" db="EMBL/GenBank/DDBJ databases">
        <authorList>
            <person name="Amadeo P."/>
            <person name="Zhao Q."/>
            <person name="Wortman J."/>
            <person name="Fraser-Liggett C."/>
            <person name="Carlton J."/>
        </authorList>
    </citation>
    <scope>NUCLEOTIDE SEQUENCE</scope>
    <source>
        <strain evidence="7">G3</strain>
    </source>
</reference>
<evidence type="ECO:0000313" key="8">
    <source>
        <dbReference type="Proteomes" id="UP000001542"/>
    </source>
</evidence>
<evidence type="ECO:0000313" key="7">
    <source>
        <dbReference type="EMBL" id="EAX95632.1"/>
    </source>
</evidence>
<dbReference type="OrthoDB" id="1904536at2759"/>
<name>A2FHJ7_TRIV3</name>
<dbReference type="EMBL" id="DS113796">
    <property type="protein sequence ID" value="EAX95632.1"/>
    <property type="molecule type" value="Genomic_DNA"/>
</dbReference>
<dbReference type="InterPro" id="IPR001611">
    <property type="entry name" value="Leu-rich_rpt"/>
</dbReference>
<dbReference type="InterPro" id="IPR032675">
    <property type="entry name" value="LRR_dom_sf"/>
</dbReference>
<evidence type="ECO:0000256" key="2">
    <source>
        <dbReference type="ARBA" id="ARBA00022614"/>
    </source>
</evidence>
<accession>A2FHJ7</accession>
<evidence type="ECO:0000256" key="5">
    <source>
        <dbReference type="ARBA" id="ARBA00023273"/>
    </source>
</evidence>
<keyword evidence="5" id="KW-0966">Cell projection</keyword>
<sequence>MSQDLHEEEEEQIPMITPKAIMDSCVKNQLYTIPELNDVLYLHFSGYQKIANLEPYVNLTSIWLNNNAIYEIEGLDTLTNLVCLYLQGNVIQEIKGLEKLVNLETLVLSHNYISKITGLEHCPKLHTLEIDHNRLKDAASIEGLLAVKDSIGVLNLADNKFEDESLFEVIFKLPNLGVLKLEGNEIARTMSGYRRKIITTLTNLNYLDSQPVTAQERRIAIVYLANGPSAAMQERIKIKAEKEAEDERNRKQQRRIYRETARKQGIDISHDRFFLSSDDELPEDHEGEENLGKGELEKIKIEQEKAEEEDKDSSDDFVMSEEKAEEKFVKEQPLIQEIPNEPIIHEEIEQEYEQVGGEDEKKSDSDSEDIFALD</sequence>
<evidence type="ECO:0000256" key="4">
    <source>
        <dbReference type="ARBA" id="ARBA00023069"/>
    </source>
</evidence>
<evidence type="ECO:0000256" key="6">
    <source>
        <dbReference type="SAM" id="MobiDB-lite"/>
    </source>
</evidence>
<dbReference type="AlphaFoldDB" id="A2FHJ7"/>
<keyword evidence="2" id="KW-0433">Leucine-rich repeat</keyword>
<feature type="compositionally biased region" description="Acidic residues" evidence="6">
    <location>
        <begin position="305"/>
        <end position="319"/>
    </location>
</feature>
<dbReference type="STRING" id="5722.A2FHJ7"/>
<dbReference type="Proteomes" id="UP000001542">
    <property type="component" value="Unassembled WGS sequence"/>
</dbReference>
<feature type="region of interest" description="Disordered" evidence="6">
    <location>
        <begin position="242"/>
        <end position="261"/>
    </location>
</feature>
<evidence type="ECO:0000256" key="1">
    <source>
        <dbReference type="ARBA" id="ARBA00004138"/>
    </source>
</evidence>
<feature type="compositionally biased region" description="Basic and acidic residues" evidence="6">
    <location>
        <begin position="288"/>
        <end position="304"/>
    </location>
</feature>
<keyword evidence="8" id="KW-1185">Reference proteome</keyword>
<keyword evidence="4" id="KW-0969">Cilium</keyword>
<gene>
    <name evidence="7" type="ORF">TVAG_047300</name>
</gene>
<feature type="region of interest" description="Disordered" evidence="6">
    <location>
        <begin position="273"/>
        <end position="374"/>
    </location>
</feature>
<dbReference type="PANTHER" id="PTHR45973:SF9">
    <property type="entry name" value="LEUCINE-RICH REPEAT-CONTAINING PROTEIN 46"/>
    <property type="match status" value="1"/>
</dbReference>
<reference evidence="7" key="2">
    <citation type="journal article" date="2007" name="Science">
        <title>Draft genome sequence of the sexually transmitted pathogen Trichomonas vaginalis.</title>
        <authorList>
            <person name="Carlton J.M."/>
            <person name="Hirt R.P."/>
            <person name="Silva J.C."/>
            <person name="Delcher A.L."/>
            <person name="Schatz M."/>
            <person name="Zhao Q."/>
            <person name="Wortman J.R."/>
            <person name="Bidwell S.L."/>
            <person name="Alsmark U.C.M."/>
            <person name="Besteiro S."/>
            <person name="Sicheritz-Ponten T."/>
            <person name="Noel C.J."/>
            <person name="Dacks J.B."/>
            <person name="Foster P.G."/>
            <person name="Simillion C."/>
            <person name="Van de Peer Y."/>
            <person name="Miranda-Saavedra D."/>
            <person name="Barton G.J."/>
            <person name="Westrop G.D."/>
            <person name="Mueller S."/>
            <person name="Dessi D."/>
            <person name="Fiori P.L."/>
            <person name="Ren Q."/>
            <person name="Paulsen I."/>
            <person name="Zhang H."/>
            <person name="Bastida-Corcuera F.D."/>
            <person name="Simoes-Barbosa A."/>
            <person name="Brown M.T."/>
            <person name="Hayes R.D."/>
            <person name="Mukherjee M."/>
            <person name="Okumura C.Y."/>
            <person name="Schneider R."/>
            <person name="Smith A.J."/>
            <person name="Vanacova S."/>
            <person name="Villalvazo M."/>
            <person name="Haas B.J."/>
            <person name="Pertea M."/>
            <person name="Feldblyum T.V."/>
            <person name="Utterback T.R."/>
            <person name="Shu C.L."/>
            <person name="Osoegawa K."/>
            <person name="de Jong P.J."/>
            <person name="Hrdy I."/>
            <person name="Horvathova L."/>
            <person name="Zubacova Z."/>
            <person name="Dolezal P."/>
            <person name="Malik S.B."/>
            <person name="Logsdon J.M. Jr."/>
            <person name="Henze K."/>
            <person name="Gupta A."/>
            <person name="Wang C.C."/>
            <person name="Dunne R.L."/>
            <person name="Upcroft J.A."/>
            <person name="Upcroft P."/>
            <person name="White O."/>
            <person name="Salzberg S.L."/>
            <person name="Tang P."/>
            <person name="Chiu C.-H."/>
            <person name="Lee Y.-S."/>
            <person name="Embley T.M."/>
            <person name="Coombs G.H."/>
            <person name="Mottram J.C."/>
            <person name="Tachezy J."/>
            <person name="Fraser-Liggett C.M."/>
            <person name="Johnson P.J."/>
        </authorList>
    </citation>
    <scope>NUCLEOTIDE SEQUENCE [LARGE SCALE GENOMIC DNA]</scope>
    <source>
        <strain evidence="7">G3</strain>
    </source>
</reference>